<dbReference type="AlphaFoldDB" id="A0A841C9Z4"/>
<dbReference type="EMBL" id="JACHJN010000001">
    <property type="protein sequence ID" value="MBB5954229.1"/>
    <property type="molecule type" value="Genomic_DNA"/>
</dbReference>
<keyword evidence="6" id="KW-0800">Toxin</keyword>
<dbReference type="SUPFAM" id="SSF88723">
    <property type="entry name" value="PIN domain-like"/>
    <property type="match status" value="1"/>
</dbReference>
<dbReference type="InterPro" id="IPR029060">
    <property type="entry name" value="PIN-like_dom_sf"/>
</dbReference>
<comment type="cofactor">
    <cofactor evidence="6">
        <name>Mg(2+)</name>
        <dbReference type="ChEBI" id="CHEBI:18420"/>
    </cofactor>
</comment>
<evidence type="ECO:0000313" key="8">
    <source>
        <dbReference type="EMBL" id="MBB5954229.1"/>
    </source>
</evidence>
<evidence type="ECO:0000259" key="7">
    <source>
        <dbReference type="Pfam" id="PF01850"/>
    </source>
</evidence>
<protein>
    <recommendedName>
        <fullName evidence="6">Ribonuclease VapC</fullName>
        <shortName evidence="6">RNase VapC</shortName>
        <ecNumber evidence="6">3.1.-.-</ecNumber>
    </recommendedName>
    <alternativeName>
        <fullName evidence="6">Toxin VapC</fullName>
    </alternativeName>
</protein>
<dbReference type="Proteomes" id="UP000547510">
    <property type="component" value="Unassembled WGS sequence"/>
</dbReference>
<dbReference type="HAMAP" id="MF_00265">
    <property type="entry name" value="VapC_Nob1"/>
    <property type="match status" value="1"/>
</dbReference>
<dbReference type="Gene3D" id="3.40.50.1010">
    <property type="entry name" value="5'-nuclease"/>
    <property type="match status" value="1"/>
</dbReference>
<feature type="binding site" evidence="6">
    <location>
        <position position="97"/>
    </location>
    <ligand>
        <name>Mg(2+)</name>
        <dbReference type="ChEBI" id="CHEBI:18420"/>
    </ligand>
</feature>
<name>A0A841C9Z4_9PSEU</name>
<dbReference type="CDD" id="cd09873">
    <property type="entry name" value="PIN_Pae0151-like"/>
    <property type="match status" value="1"/>
</dbReference>
<reference evidence="8 9" key="1">
    <citation type="submission" date="2020-08" db="EMBL/GenBank/DDBJ databases">
        <title>Genomic Encyclopedia of Type Strains, Phase III (KMG-III): the genomes of soil and plant-associated and newly described type strains.</title>
        <authorList>
            <person name="Whitman W."/>
        </authorList>
    </citation>
    <scope>NUCLEOTIDE SEQUENCE [LARGE SCALE GENOMIC DNA]</scope>
    <source>
        <strain evidence="8 9">CECT 8640</strain>
    </source>
</reference>
<sequence length="134" mass="14320">MNPTIVVDSSALLEVVASKVPDRELLHRLSTAVAAAPELIDVEALSVLRRLESMHALSGDEATAALAKVRAAPIDRVPHRPLIKRAWSLRGSIHAADAFYVALAEELGIPLITCDARLAGSNGHQVDIEVYPVS</sequence>
<dbReference type="GO" id="GO:0090729">
    <property type="term" value="F:toxin activity"/>
    <property type="evidence" value="ECO:0007669"/>
    <property type="project" value="UniProtKB-KW"/>
</dbReference>
<keyword evidence="1 6" id="KW-1277">Toxin-antitoxin system</keyword>
<dbReference type="PANTHER" id="PTHR35901:SF1">
    <property type="entry name" value="EXONUCLEASE VAPC9"/>
    <property type="match status" value="1"/>
</dbReference>
<dbReference type="EC" id="3.1.-.-" evidence="6"/>
<comment type="similarity">
    <text evidence="6">Belongs to the PINc/VapC protein family.</text>
</comment>
<evidence type="ECO:0000256" key="4">
    <source>
        <dbReference type="ARBA" id="ARBA00022801"/>
    </source>
</evidence>
<keyword evidence="9" id="KW-1185">Reference proteome</keyword>
<proteinExistence type="inferred from homology"/>
<evidence type="ECO:0000256" key="1">
    <source>
        <dbReference type="ARBA" id="ARBA00022649"/>
    </source>
</evidence>
<keyword evidence="2 6" id="KW-0540">Nuclease</keyword>
<comment type="caution">
    <text evidence="8">The sequence shown here is derived from an EMBL/GenBank/DDBJ whole genome shotgun (WGS) entry which is preliminary data.</text>
</comment>
<comment type="function">
    <text evidence="6">Toxic component of a toxin-antitoxin (TA) system. An RNase.</text>
</comment>
<evidence type="ECO:0000256" key="6">
    <source>
        <dbReference type="HAMAP-Rule" id="MF_00265"/>
    </source>
</evidence>
<dbReference type="GO" id="GO:0004540">
    <property type="term" value="F:RNA nuclease activity"/>
    <property type="evidence" value="ECO:0007669"/>
    <property type="project" value="InterPro"/>
</dbReference>
<feature type="binding site" evidence="6">
    <location>
        <position position="8"/>
    </location>
    <ligand>
        <name>Mg(2+)</name>
        <dbReference type="ChEBI" id="CHEBI:18420"/>
    </ligand>
</feature>
<evidence type="ECO:0000313" key="9">
    <source>
        <dbReference type="Proteomes" id="UP000547510"/>
    </source>
</evidence>
<evidence type="ECO:0000256" key="5">
    <source>
        <dbReference type="ARBA" id="ARBA00022842"/>
    </source>
</evidence>
<dbReference type="InterPro" id="IPR051619">
    <property type="entry name" value="TypeII_TA_RNase_PINc/VapC"/>
</dbReference>
<dbReference type="RefSeq" id="WP_184688246.1">
    <property type="nucleotide sequence ID" value="NZ_JACHJN010000001.1"/>
</dbReference>
<keyword evidence="4 6" id="KW-0378">Hydrolase</keyword>
<organism evidence="8 9">
    <name type="scientific">Saccharothrix tamanrassetensis</name>
    <dbReference type="NCBI Taxonomy" id="1051531"/>
    <lineage>
        <taxon>Bacteria</taxon>
        <taxon>Bacillati</taxon>
        <taxon>Actinomycetota</taxon>
        <taxon>Actinomycetes</taxon>
        <taxon>Pseudonocardiales</taxon>
        <taxon>Pseudonocardiaceae</taxon>
        <taxon>Saccharothrix</taxon>
    </lineage>
</organism>
<dbReference type="PANTHER" id="PTHR35901">
    <property type="entry name" value="RIBONUCLEASE VAPC3"/>
    <property type="match status" value="1"/>
</dbReference>
<feature type="domain" description="PIN" evidence="7">
    <location>
        <begin position="5"/>
        <end position="119"/>
    </location>
</feature>
<gene>
    <name evidence="6" type="primary">vapC</name>
    <name evidence="8" type="ORF">FHS29_000799</name>
</gene>
<evidence type="ECO:0000256" key="2">
    <source>
        <dbReference type="ARBA" id="ARBA00022722"/>
    </source>
</evidence>
<dbReference type="InterPro" id="IPR002716">
    <property type="entry name" value="PIN_dom"/>
</dbReference>
<dbReference type="GO" id="GO:0016787">
    <property type="term" value="F:hydrolase activity"/>
    <property type="evidence" value="ECO:0007669"/>
    <property type="project" value="UniProtKB-KW"/>
</dbReference>
<keyword evidence="5 6" id="KW-0460">Magnesium</keyword>
<dbReference type="InterPro" id="IPR044153">
    <property type="entry name" value="PIN_Pae0151-like"/>
</dbReference>
<keyword evidence="3 6" id="KW-0479">Metal-binding</keyword>
<dbReference type="InterPro" id="IPR022907">
    <property type="entry name" value="VapC_family"/>
</dbReference>
<evidence type="ECO:0000256" key="3">
    <source>
        <dbReference type="ARBA" id="ARBA00022723"/>
    </source>
</evidence>
<dbReference type="GO" id="GO:0000287">
    <property type="term" value="F:magnesium ion binding"/>
    <property type="evidence" value="ECO:0007669"/>
    <property type="project" value="UniProtKB-UniRule"/>
</dbReference>
<dbReference type="Pfam" id="PF01850">
    <property type="entry name" value="PIN"/>
    <property type="match status" value="1"/>
</dbReference>
<accession>A0A841C9Z4</accession>